<feature type="compositionally biased region" description="Polar residues" evidence="1">
    <location>
        <begin position="30"/>
        <end position="50"/>
    </location>
</feature>
<keyword evidence="3" id="KW-1185">Reference proteome</keyword>
<name>A0A9P4MQT1_9PLEO</name>
<evidence type="ECO:0000313" key="2">
    <source>
        <dbReference type="EMBL" id="KAF2202164.1"/>
    </source>
</evidence>
<gene>
    <name evidence="2" type="ORF">GQ43DRAFT_431010</name>
</gene>
<feature type="region of interest" description="Disordered" evidence="1">
    <location>
        <begin position="30"/>
        <end position="111"/>
    </location>
</feature>
<feature type="compositionally biased region" description="Polar residues" evidence="1">
    <location>
        <begin position="90"/>
        <end position="111"/>
    </location>
</feature>
<reference evidence="2" key="1">
    <citation type="journal article" date="2020" name="Stud. Mycol.">
        <title>101 Dothideomycetes genomes: a test case for predicting lifestyles and emergence of pathogens.</title>
        <authorList>
            <person name="Haridas S."/>
            <person name="Albert R."/>
            <person name="Binder M."/>
            <person name="Bloem J."/>
            <person name="Labutti K."/>
            <person name="Salamov A."/>
            <person name="Andreopoulos B."/>
            <person name="Baker S."/>
            <person name="Barry K."/>
            <person name="Bills G."/>
            <person name="Bluhm B."/>
            <person name="Cannon C."/>
            <person name="Castanera R."/>
            <person name="Culley D."/>
            <person name="Daum C."/>
            <person name="Ezra D."/>
            <person name="Gonzalez J."/>
            <person name="Henrissat B."/>
            <person name="Kuo A."/>
            <person name="Liang C."/>
            <person name="Lipzen A."/>
            <person name="Lutzoni F."/>
            <person name="Magnuson J."/>
            <person name="Mondo S."/>
            <person name="Nolan M."/>
            <person name="Ohm R."/>
            <person name="Pangilinan J."/>
            <person name="Park H.-J."/>
            <person name="Ramirez L."/>
            <person name="Alfaro M."/>
            <person name="Sun H."/>
            <person name="Tritt A."/>
            <person name="Yoshinaga Y."/>
            <person name="Zwiers L.-H."/>
            <person name="Turgeon B."/>
            <person name="Goodwin S."/>
            <person name="Spatafora J."/>
            <person name="Crous P."/>
            <person name="Grigoriev I."/>
        </authorList>
    </citation>
    <scope>NUCLEOTIDE SEQUENCE</scope>
    <source>
        <strain evidence="2">ATCC 74209</strain>
    </source>
</reference>
<feature type="compositionally biased region" description="Acidic residues" evidence="1">
    <location>
        <begin position="60"/>
        <end position="71"/>
    </location>
</feature>
<sequence length="111" mass="12246">MQNNPQDPATAGYMDVTEILICKWRAGSRTRGSLTLPNTDQKSSPSSNTASHDSDHSDHDEDEDENGEEGTGEYNPYDSSDDQKLVETKYASTNERINSGRSQTNSGYLLI</sequence>
<dbReference type="AlphaFoldDB" id="A0A9P4MQT1"/>
<accession>A0A9P4MQT1</accession>
<dbReference type="EMBL" id="ML993947">
    <property type="protein sequence ID" value="KAF2202164.1"/>
    <property type="molecule type" value="Genomic_DNA"/>
</dbReference>
<evidence type="ECO:0000256" key="1">
    <source>
        <dbReference type="SAM" id="MobiDB-lite"/>
    </source>
</evidence>
<organism evidence="2 3">
    <name type="scientific">Delitschia confertaspora ATCC 74209</name>
    <dbReference type="NCBI Taxonomy" id="1513339"/>
    <lineage>
        <taxon>Eukaryota</taxon>
        <taxon>Fungi</taxon>
        <taxon>Dikarya</taxon>
        <taxon>Ascomycota</taxon>
        <taxon>Pezizomycotina</taxon>
        <taxon>Dothideomycetes</taxon>
        <taxon>Pleosporomycetidae</taxon>
        <taxon>Pleosporales</taxon>
        <taxon>Delitschiaceae</taxon>
        <taxon>Delitschia</taxon>
    </lineage>
</organism>
<protein>
    <submittedName>
        <fullName evidence="2">Uncharacterized protein</fullName>
    </submittedName>
</protein>
<dbReference type="Proteomes" id="UP000799536">
    <property type="component" value="Unassembled WGS sequence"/>
</dbReference>
<evidence type="ECO:0000313" key="3">
    <source>
        <dbReference type="Proteomes" id="UP000799536"/>
    </source>
</evidence>
<comment type="caution">
    <text evidence="2">The sequence shown here is derived from an EMBL/GenBank/DDBJ whole genome shotgun (WGS) entry which is preliminary data.</text>
</comment>
<proteinExistence type="predicted"/>